<accession>A0A0R0JS41</accession>
<feature type="region of interest" description="Disordered" evidence="1">
    <location>
        <begin position="63"/>
        <end position="93"/>
    </location>
</feature>
<evidence type="ECO:0000313" key="3">
    <source>
        <dbReference type="EnsemblPlants" id="KRH57632"/>
    </source>
</evidence>
<organism evidence="2">
    <name type="scientific">Glycine max</name>
    <name type="common">Soybean</name>
    <name type="synonym">Glycine hispida</name>
    <dbReference type="NCBI Taxonomy" id="3847"/>
    <lineage>
        <taxon>Eukaryota</taxon>
        <taxon>Viridiplantae</taxon>
        <taxon>Streptophyta</taxon>
        <taxon>Embryophyta</taxon>
        <taxon>Tracheophyta</taxon>
        <taxon>Spermatophyta</taxon>
        <taxon>Magnoliopsida</taxon>
        <taxon>eudicotyledons</taxon>
        <taxon>Gunneridae</taxon>
        <taxon>Pentapetalae</taxon>
        <taxon>rosids</taxon>
        <taxon>fabids</taxon>
        <taxon>Fabales</taxon>
        <taxon>Fabaceae</taxon>
        <taxon>Papilionoideae</taxon>
        <taxon>50 kb inversion clade</taxon>
        <taxon>NPAAA clade</taxon>
        <taxon>indigoferoid/millettioid clade</taxon>
        <taxon>Phaseoleae</taxon>
        <taxon>Glycine</taxon>
        <taxon>Glycine subgen. Soja</taxon>
    </lineage>
</organism>
<evidence type="ECO:0000313" key="2">
    <source>
        <dbReference type="EMBL" id="KRH57632.1"/>
    </source>
</evidence>
<dbReference type="EnsemblPlants" id="KRH57632">
    <property type="protein sequence ID" value="KRH57632"/>
    <property type="gene ID" value="GLYMA_05G073900"/>
</dbReference>
<sequence length="111" mass="11715">MDRCVAAREEHDECGELVEDEGEVPGAIEEGDEVEKVNDEVGGVEVQHDVLEFHVGSGETAIRGGEDGGGGEEHHQSAMEDGNEVAGGFGSGLGTPFAKYDEVAEEVNEEE</sequence>
<reference evidence="3" key="2">
    <citation type="submission" date="2018-02" db="UniProtKB">
        <authorList>
            <consortium name="EnsemblPlants"/>
        </authorList>
    </citation>
    <scope>IDENTIFICATION</scope>
    <source>
        <strain evidence="3">Williams 82</strain>
    </source>
</reference>
<dbReference type="AlphaFoldDB" id="A0A0R0JS41"/>
<name>A0A0R0JS41_SOYBN</name>
<keyword evidence="4" id="KW-1185">Reference proteome</keyword>
<dbReference type="EMBL" id="CM000838">
    <property type="protein sequence ID" value="KRH57632.1"/>
    <property type="molecule type" value="Genomic_DNA"/>
</dbReference>
<dbReference type="Gramene" id="KRH57632">
    <property type="protein sequence ID" value="KRH57632"/>
    <property type="gene ID" value="GLYMA_05G073900"/>
</dbReference>
<feature type="region of interest" description="Disordered" evidence="1">
    <location>
        <begin position="1"/>
        <end position="20"/>
    </location>
</feature>
<reference evidence="2" key="3">
    <citation type="submission" date="2018-07" db="EMBL/GenBank/DDBJ databases">
        <title>WGS assembly of Glycine max.</title>
        <authorList>
            <person name="Schmutz J."/>
            <person name="Cannon S."/>
            <person name="Schlueter J."/>
            <person name="Ma J."/>
            <person name="Mitros T."/>
            <person name="Nelson W."/>
            <person name="Hyten D."/>
            <person name="Song Q."/>
            <person name="Thelen J."/>
            <person name="Cheng J."/>
            <person name="Xu D."/>
            <person name="Hellsten U."/>
            <person name="May G."/>
            <person name="Yu Y."/>
            <person name="Sakurai T."/>
            <person name="Umezawa T."/>
            <person name="Bhattacharyya M."/>
            <person name="Sandhu D."/>
            <person name="Valliyodan B."/>
            <person name="Lindquist E."/>
            <person name="Peto M."/>
            <person name="Grant D."/>
            <person name="Shu S."/>
            <person name="Goodstein D."/>
            <person name="Barry K."/>
            <person name="Futrell-Griggs M."/>
            <person name="Abernathy B."/>
            <person name="Du J."/>
            <person name="Tian Z."/>
            <person name="Zhu L."/>
            <person name="Gill N."/>
            <person name="Joshi T."/>
            <person name="Libault M."/>
            <person name="Sethuraman A."/>
            <person name="Zhang X."/>
            <person name="Shinozaki K."/>
            <person name="Nguyen H."/>
            <person name="Wing R."/>
            <person name="Cregan P."/>
            <person name="Specht J."/>
            <person name="Grimwood J."/>
            <person name="Rokhsar D."/>
            <person name="Stacey G."/>
            <person name="Shoemaker R."/>
            <person name="Jackson S."/>
        </authorList>
    </citation>
    <scope>NUCLEOTIDE SEQUENCE</scope>
    <source>
        <tissue evidence="2">Callus</tissue>
    </source>
</reference>
<gene>
    <name evidence="2" type="ORF">GLYMA_05G073900</name>
</gene>
<reference evidence="2 3" key="1">
    <citation type="journal article" date="2010" name="Nature">
        <title>Genome sequence of the palaeopolyploid soybean.</title>
        <authorList>
            <person name="Schmutz J."/>
            <person name="Cannon S.B."/>
            <person name="Schlueter J."/>
            <person name="Ma J."/>
            <person name="Mitros T."/>
            <person name="Nelson W."/>
            <person name="Hyten D.L."/>
            <person name="Song Q."/>
            <person name="Thelen J.J."/>
            <person name="Cheng J."/>
            <person name="Xu D."/>
            <person name="Hellsten U."/>
            <person name="May G.D."/>
            <person name="Yu Y."/>
            <person name="Sakurai T."/>
            <person name="Umezawa T."/>
            <person name="Bhattacharyya M.K."/>
            <person name="Sandhu D."/>
            <person name="Valliyodan B."/>
            <person name="Lindquist E."/>
            <person name="Peto M."/>
            <person name="Grant D."/>
            <person name="Shu S."/>
            <person name="Goodstein D."/>
            <person name="Barry K."/>
            <person name="Futrell-Griggs M."/>
            <person name="Abernathy B."/>
            <person name="Du J."/>
            <person name="Tian Z."/>
            <person name="Zhu L."/>
            <person name="Gill N."/>
            <person name="Joshi T."/>
            <person name="Libault M."/>
            <person name="Sethuraman A."/>
            <person name="Zhang X.-C."/>
            <person name="Shinozaki K."/>
            <person name="Nguyen H.T."/>
            <person name="Wing R.A."/>
            <person name="Cregan P."/>
            <person name="Specht J."/>
            <person name="Grimwood J."/>
            <person name="Rokhsar D."/>
            <person name="Stacey G."/>
            <person name="Shoemaker R.C."/>
            <person name="Jackson S.A."/>
        </authorList>
    </citation>
    <scope>NUCLEOTIDE SEQUENCE</scope>
    <source>
        <strain evidence="3">cv. Williams 82</strain>
        <tissue evidence="2">Callus</tissue>
    </source>
</reference>
<evidence type="ECO:0000313" key="4">
    <source>
        <dbReference type="Proteomes" id="UP000008827"/>
    </source>
</evidence>
<dbReference type="OMA" id="REEHDEC"/>
<evidence type="ECO:0000256" key="1">
    <source>
        <dbReference type="SAM" id="MobiDB-lite"/>
    </source>
</evidence>
<protein>
    <submittedName>
        <fullName evidence="2 3">Uncharacterized protein</fullName>
    </submittedName>
</protein>
<dbReference type="Proteomes" id="UP000008827">
    <property type="component" value="Chromosome 5"/>
</dbReference>
<dbReference type="InParanoid" id="A0A0R0JS41"/>
<feature type="compositionally biased region" description="Basic and acidic residues" evidence="1">
    <location>
        <begin position="1"/>
        <end position="11"/>
    </location>
</feature>
<proteinExistence type="predicted"/>